<evidence type="ECO:0000256" key="2">
    <source>
        <dbReference type="ARBA" id="ARBA00022679"/>
    </source>
</evidence>
<evidence type="ECO:0000313" key="15">
    <source>
        <dbReference type="EMBL" id="VAW92195.1"/>
    </source>
</evidence>
<dbReference type="Gene3D" id="3.30.565.10">
    <property type="entry name" value="Histidine kinase-like ATPase, C-terminal domain"/>
    <property type="match status" value="1"/>
</dbReference>
<evidence type="ECO:0000256" key="7">
    <source>
        <dbReference type="ARBA" id="ARBA00023012"/>
    </source>
</evidence>
<dbReference type="InterPro" id="IPR036890">
    <property type="entry name" value="HATPase_C_sf"/>
</dbReference>
<accession>A0A3B0ZFM8</accession>
<proteinExistence type="predicted"/>
<evidence type="ECO:0000256" key="1">
    <source>
        <dbReference type="ARBA" id="ARBA00022553"/>
    </source>
</evidence>
<dbReference type="GO" id="GO:0005524">
    <property type="term" value="F:ATP binding"/>
    <property type="evidence" value="ECO:0007669"/>
    <property type="project" value="UniProtKB-KW"/>
</dbReference>
<dbReference type="SUPFAM" id="SSF47384">
    <property type="entry name" value="Homodimeric domain of signal transducing histidine kinase"/>
    <property type="match status" value="1"/>
</dbReference>
<sequence>MAKNSVDNNIAFRVLENLNYAVLLFDQKLKLRYLNVEAERLFGNSARHLLGQTANMLFSSETDIVVQLDHAISTLQPFTHRAISITLSYKNSIMIDLTASPFSENQIDNEIIVEINQVDRMVRIAQDEILLKQQNITQEIVRGLAHEVKNPLGGLRGAAQLLEKQLSSDELKEYTQVIISEADRLQSLVNKLLGPSTLAKQQRINIHEILERVRNLVQVEINSDIKLHRDYDPSIPDMQADPDQLIQAILNIVQNAVQALSGSGNIYLKTRIQRQFSIGHQRFKLVCSISIIDDGPGIPNNIRDRIFYPLVTSRAQGTGIGLSIAQSLIQKYSGIIECNSIPGNTEFTINIPIE</sequence>
<dbReference type="InterPro" id="IPR005467">
    <property type="entry name" value="His_kinase_dom"/>
</dbReference>
<dbReference type="InterPro" id="IPR013767">
    <property type="entry name" value="PAS_fold"/>
</dbReference>
<dbReference type="PANTHER" id="PTHR43065">
    <property type="entry name" value="SENSOR HISTIDINE KINASE"/>
    <property type="match status" value="1"/>
</dbReference>
<dbReference type="InterPro" id="IPR003594">
    <property type="entry name" value="HATPase_dom"/>
</dbReference>
<evidence type="ECO:0000256" key="3">
    <source>
        <dbReference type="ARBA" id="ARBA00022741"/>
    </source>
</evidence>
<dbReference type="PROSITE" id="PS50112">
    <property type="entry name" value="PAS"/>
    <property type="match status" value="1"/>
</dbReference>
<evidence type="ECO:0000256" key="12">
    <source>
        <dbReference type="ARBA" id="ARBA00043094"/>
    </source>
</evidence>
<dbReference type="GO" id="GO:0006355">
    <property type="term" value="P:regulation of DNA-templated transcription"/>
    <property type="evidence" value="ECO:0007669"/>
    <property type="project" value="InterPro"/>
</dbReference>
<dbReference type="Pfam" id="PF00512">
    <property type="entry name" value="HisKA"/>
    <property type="match status" value="1"/>
</dbReference>
<dbReference type="SMART" id="SM00387">
    <property type="entry name" value="HATPase_c"/>
    <property type="match status" value="1"/>
</dbReference>
<gene>
    <name evidence="15" type="ORF">MNBD_GAMMA22-2403</name>
</gene>
<keyword evidence="7" id="KW-0902">Two-component regulatory system</keyword>
<evidence type="ECO:0000259" key="14">
    <source>
        <dbReference type="PROSITE" id="PS50112"/>
    </source>
</evidence>
<dbReference type="PROSITE" id="PS50109">
    <property type="entry name" value="HIS_KIN"/>
    <property type="match status" value="1"/>
</dbReference>
<keyword evidence="8" id="KW-0535">Nitrogen fixation</keyword>
<dbReference type="Pfam" id="PF02518">
    <property type="entry name" value="HATPase_c"/>
    <property type="match status" value="1"/>
</dbReference>
<protein>
    <recommendedName>
        <fullName evidence="10">Sensory histidine kinase/phosphatase NtrB</fullName>
    </recommendedName>
    <alternativeName>
        <fullName evidence="11">Nitrogen regulation protein NR(II)</fullName>
    </alternativeName>
    <alternativeName>
        <fullName evidence="12">Nitrogen regulator II</fullName>
    </alternativeName>
</protein>
<dbReference type="SUPFAM" id="SSF55785">
    <property type="entry name" value="PYP-like sensor domain (PAS domain)"/>
    <property type="match status" value="1"/>
</dbReference>
<dbReference type="InterPro" id="IPR004358">
    <property type="entry name" value="Sig_transdc_His_kin-like_C"/>
</dbReference>
<dbReference type="InterPro" id="IPR000014">
    <property type="entry name" value="PAS"/>
</dbReference>
<evidence type="ECO:0000256" key="10">
    <source>
        <dbReference type="ARBA" id="ARBA00039567"/>
    </source>
</evidence>
<dbReference type="Gene3D" id="3.30.450.20">
    <property type="entry name" value="PAS domain"/>
    <property type="match status" value="1"/>
</dbReference>
<dbReference type="SUPFAM" id="SSF55874">
    <property type="entry name" value="ATPase domain of HSP90 chaperone/DNA topoisomerase II/histidine kinase"/>
    <property type="match status" value="1"/>
</dbReference>
<feature type="domain" description="PAS" evidence="14">
    <location>
        <begin position="13"/>
        <end position="53"/>
    </location>
</feature>
<dbReference type="GO" id="GO:0016787">
    <property type="term" value="F:hydrolase activity"/>
    <property type="evidence" value="ECO:0007669"/>
    <property type="project" value="UniProtKB-KW"/>
</dbReference>
<name>A0A3B0ZFM8_9ZZZZ</name>
<organism evidence="15">
    <name type="scientific">hydrothermal vent metagenome</name>
    <dbReference type="NCBI Taxonomy" id="652676"/>
    <lineage>
        <taxon>unclassified sequences</taxon>
        <taxon>metagenomes</taxon>
        <taxon>ecological metagenomes</taxon>
    </lineage>
</organism>
<dbReference type="SMART" id="SM00388">
    <property type="entry name" value="HisKA"/>
    <property type="match status" value="1"/>
</dbReference>
<keyword evidence="4" id="KW-0418">Kinase</keyword>
<keyword evidence="3" id="KW-0547">Nucleotide-binding</keyword>
<reference evidence="15" key="1">
    <citation type="submission" date="2018-06" db="EMBL/GenBank/DDBJ databases">
        <authorList>
            <person name="Zhirakovskaya E."/>
        </authorList>
    </citation>
    <scope>NUCLEOTIDE SEQUENCE</scope>
</reference>
<feature type="domain" description="Histidine kinase" evidence="13">
    <location>
        <begin position="143"/>
        <end position="354"/>
    </location>
</feature>
<dbReference type="PANTHER" id="PTHR43065:SF16">
    <property type="entry name" value="SENSORY HISTIDINE KINASE_PHOSPHATASE NTRB"/>
    <property type="match status" value="1"/>
</dbReference>
<evidence type="ECO:0000259" key="13">
    <source>
        <dbReference type="PROSITE" id="PS50109"/>
    </source>
</evidence>
<dbReference type="PRINTS" id="PR00344">
    <property type="entry name" value="BCTRLSENSOR"/>
</dbReference>
<evidence type="ECO:0000256" key="9">
    <source>
        <dbReference type="ARBA" id="ARBA00037696"/>
    </source>
</evidence>
<dbReference type="InterPro" id="IPR036097">
    <property type="entry name" value="HisK_dim/P_sf"/>
</dbReference>
<keyword evidence="6" id="KW-0067">ATP-binding</keyword>
<keyword evidence="1" id="KW-0597">Phosphoprotein</keyword>
<evidence type="ECO:0000256" key="8">
    <source>
        <dbReference type="ARBA" id="ARBA00023231"/>
    </source>
</evidence>
<dbReference type="InterPro" id="IPR003661">
    <property type="entry name" value="HisK_dim/P_dom"/>
</dbReference>
<dbReference type="InterPro" id="IPR035965">
    <property type="entry name" value="PAS-like_dom_sf"/>
</dbReference>
<evidence type="ECO:0000256" key="5">
    <source>
        <dbReference type="ARBA" id="ARBA00022801"/>
    </source>
</evidence>
<keyword evidence="5" id="KW-0378">Hydrolase</keyword>
<comment type="function">
    <text evidence="9">Member of the two-component regulatory system NtrB/NtrC, which controls expression of the nitrogen-regulated (ntr) genes in response to nitrogen limitation. Under conditions of nitrogen limitation, NtrB autophosphorylates and transfers the phosphoryl group to NtrC. In the presence of nitrogen, acts as a phosphatase that dephosphorylates and inactivates NtrC.</text>
</comment>
<dbReference type="Pfam" id="PF00989">
    <property type="entry name" value="PAS"/>
    <property type="match status" value="1"/>
</dbReference>
<dbReference type="Gene3D" id="1.10.287.130">
    <property type="match status" value="1"/>
</dbReference>
<dbReference type="AlphaFoldDB" id="A0A3B0ZFM8"/>
<dbReference type="EMBL" id="UOFS01000011">
    <property type="protein sequence ID" value="VAW92195.1"/>
    <property type="molecule type" value="Genomic_DNA"/>
</dbReference>
<dbReference type="CDD" id="cd00082">
    <property type="entry name" value="HisKA"/>
    <property type="match status" value="1"/>
</dbReference>
<evidence type="ECO:0000256" key="6">
    <source>
        <dbReference type="ARBA" id="ARBA00022840"/>
    </source>
</evidence>
<dbReference type="NCBIfam" id="NF008293">
    <property type="entry name" value="PRK11073.1"/>
    <property type="match status" value="1"/>
</dbReference>
<evidence type="ECO:0000256" key="4">
    <source>
        <dbReference type="ARBA" id="ARBA00022777"/>
    </source>
</evidence>
<keyword evidence="2 15" id="KW-0808">Transferase</keyword>
<dbReference type="GO" id="GO:0000155">
    <property type="term" value="F:phosphorelay sensor kinase activity"/>
    <property type="evidence" value="ECO:0007669"/>
    <property type="project" value="InterPro"/>
</dbReference>
<evidence type="ECO:0000256" key="11">
    <source>
        <dbReference type="ARBA" id="ARBA00042313"/>
    </source>
</evidence>